<name>A0A9W3P3I0_BACTU</name>
<proteinExistence type="predicted"/>
<evidence type="ECO:0000313" key="1">
    <source>
        <dbReference type="EMBL" id="AFQ26410.1"/>
    </source>
</evidence>
<dbReference type="KEGG" id="btn:BTF1_11075"/>
<dbReference type="Gene3D" id="3.40.50.2000">
    <property type="entry name" value="Glycogen Phosphorylase B"/>
    <property type="match status" value="1"/>
</dbReference>
<accession>A0A9W3P3I0</accession>
<sequence>MKKALYINIGGEGHLNPTLGLVHDLVQRGDNIVYYSSNDFEEKIKKAGAQFRPINQEAQRELSETMNLMTSHPQEYLLHFLHAMERITDSIFEETSKETYDYILYDAQSLPGKWVAYFYGNHN</sequence>
<evidence type="ECO:0000313" key="2">
    <source>
        <dbReference type="Proteomes" id="UP000005257"/>
    </source>
</evidence>
<reference evidence="1 2" key="1">
    <citation type="journal article" date="2013" name="Genome Announc.">
        <title>Complete Genome Sequence of Bacillus thuringiensis Serovar Israelensis Strain HD-789.</title>
        <authorList>
            <person name="Doggett N.A."/>
            <person name="Stubben C.J."/>
            <person name="Chertkov O."/>
            <person name="Bruce D.C."/>
            <person name="Detter J.C."/>
            <person name="Johnson S.L."/>
            <person name="Han C.S."/>
        </authorList>
    </citation>
    <scope>NUCLEOTIDE SEQUENCE [LARGE SCALE GENOMIC DNA]</scope>
    <source>
        <strain evidence="1 2">HD-789</strain>
    </source>
</reference>
<organism evidence="1 2">
    <name type="scientific">Bacillus thuringiensis HD-789</name>
    <dbReference type="NCBI Taxonomy" id="1217737"/>
    <lineage>
        <taxon>Bacteria</taxon>
        <taxon>Bacillati</taxon>
        <taxon>Bacillota</taxon>
        <taxon>Bacilli</taxon>
        <taxon>Bacillales</taxon>
        <taxon>Bacillaceae</taxon>
        <taxon>Bacillus</taxon>
        <taxon>Bacillus cereus group</taxon>
    </lineage>
</organism>
<dbReference type="Proteomes" id="UP000005257">
    <property type="component" value="Chromosome"/>
</dbReference>
<dbReference type="SUPFAM" id="SSF53756">
    <property type="entry name" value="UDP-Glycosyltransferase/glycogen phosphorylase"/>
    <property type="match status" value="1"/>
</dbReference>
<gene>
    <name evidence="1" type="ORF">BTF1_11075</name>
</gene>
<dbReference type="RefSeq" id="WP_003309556.1">
    <property type="nucleotide sequence ID" value="NC_018508.1"/>
</dbReference>
<dbReference type="AlphaFoldDB" id="A0A9W3P3I0"/>
<dbReference type="EMBL" id="CP003763">
    <property type="protein sequence ID" value="AFQ26410.1"/>
    <property type="molecule type" value="Genomic_DNA"/>
</dbReference>
<protein>
    <submittedName>
        <fullName evidence="1">MGT family glycosyltransferase</fullName>
    </submittedName>
</protein>